<feature type="non-terminal residue" evidence="2">
    <location>
        <position position="911"/>
    </location>
</feature>
<dbReference type="SUPFAM" id="SSF56219">
    <property type="entry name" value="DNase I-like"/>
    <property type="match status" value="1"/>
</dbReference>
<keyword evidence="3" id="KW-1185">Reference proteome</keyword>
<feature type="region of interest" description="Disordered" evidence="1">
    <location>
        <begin position="674"/>
        <end position="697"/>
    </location>
</feature>
<reference evidence="2" key="1">
    <citation type="submission" date="2023-10" db="EMBL/GenBank/DDBJ databases">
        <authorList>
            <person name="Chen Y."/>
            <person name="Shah S."/>
            <person name="Dougan E. K."/>
            <person name="Thang M."/>
            <person name="Chan C."/>
        </authorList>
    </citation>
    <scope>NUCLEOTIDE SEQUENCE [LARGE SCALE GENOMIC DNA]</scope>
</reference>
<feature type="region of interest" description="Disordered" evidence="1">
    <location>
        <begin position="554"/>
        <end position="589"/>
    </location>
</feature>
<protein>
    <recommendedName>
        <fullName evidence="4">Endonuclease/exonuclease/phosphatase domain-containing protein</fullName>
    </recommendedName>
</protein>
<dbReference type="Proteomes" id="UP001189429">
    <property type="component" value="Unassembled WGS sequence"/>
</dbReference>
<evidence type="ECO:0000256" key="1">
    <source>
        <dbReference type="SAM" id="MobiDB-lite"/>
    </source>
</evidence>
<gene>
    <name evidence="2" type="ORF">PCOR1329_LOCUS8440</name>
</gene>
<dbReference type="EMBL" id="CAUYUJ010002317">
    <property type="protein sequence ID" value="CAK0800236.1"/>
    <property type="molecule type" value="Genomic_DNA"/>
</dbReference>
<feature type="compositionally biased region" description="Polar residues" evidence="1">
    <location>
        <begin position="557"/>
        <end position="573"/>
    </location>
</feature>
<evidence type="ECO:0000313" key="2">
    <source>
        <dbReference type="EMBL" id="CAK0800236.1"/>
    </source>
</evidence>
<dbReference type="Gene3D" id="3.60.10.10">
    <property type="entry name" value="Endonuclease/exonuclease/phosphatase"/>
    <property type="match status" value="1"/>
</dbReference>
<sequence length="911" mass="100596">DCVCQCGHTVQQWAPWNSVARHKNDTSSTNEKKLRDLLKADLPPAVATAIQTELQQAKKPPPTDAWEAAQKAKQELRKTEQATQKAAMGVLRARADLETASEVHASKVEQQAMAELAYQKALSTLQTEQAREAPQRNKLIIDYDIFETADPADMDENERKTFMEYKKEFDTARPQLESAVQKLQNLMESIKRFDQERVAKRRRQEGGDEAPSVEAGRGGGAGAPPAMPATPGAGSAPAPVPPQPPLDGEWLKSLSEDSLRQAAETSKTKAQLFFSNITEWGPQAERWVASTGKRYQLLALVETHISQAKQQHEFLKIDKDDWRSSTCYAMPTGRSAEGTTGGEMVLVRKSVAASTFDAMRHQSRQLYAVDPCHGFAPMTWHRKTGNLVVTAFYIEPHHSITGPVHERMVALTAFLDMLADPWIVLADWNMSPCQLADSGYPEEWGGSILVAPGSATCDKGSGSTIDYAAVKRGWEMSAVIRQADPNSKTSLRKKAALDKRRNQLPDTLQEVFDELTQSQEDAAAPPVLVAADVDYVDGVDFAIPLDLWRRRQDDMRSTLSTPDENGTLGTYETQGAPEKAGSQRPPGKTRLLEGAQSVYCGTVEEMDGMPLRGAGGPRAHTGGHGPQIVGACSPPSELLDNVGTGADGVVTDTAIHATGPSRDKWSTLDVNDALNTYDTAGPPEKAGSQHPPGRDPEATTLVSTHYAKWMSTFEATVLSHHAVPVAKQAAYSGRANGVHFQWKKTAACPGRTHIKHEPAEWWAITLTLVKKIIALCKHQKHENLMRSNLTLLQLRVTDFHGKRDLLLPKVEEDEVFRWSELVRTITILDDEERSELICRTEAWSGRAAAHAAYQSKKRYSGWLADMWKAKPGVLHRQVKTQEQQRLDIYISGATVTNPNLIMDAKRQEWEK</sequence>
<evidence type="ECO:0008006" key="4">
    <source>
        <dbReference type="Google" id="ProtNLM"/>
    </source>
</evidence>
<dbReference type="InterPro" id="IPR036691">
    <property type="entry name" value="Endo/exonu/phosph_ase_sf"/>
</dbReference>
<name>A0ABN9Q3E7_9DINO</name>
<feature type="non-terminal residue" evidence="2">
    <location>
        <position position="1"/>
    </location>
</feature>
<organism evidence="2 3">
    <name type="scientific">Prorocentrum cordatum</name>
    <dbReference type="NCBI Taxonomy" id="2364126"/>
    <lineage>
        <taxon>Eukaryota</taxon>
        <taxon>Sar</taxon>
        <taxon>Alveolata</taxon>
        <taxon>Dinophyceae</taxon>
        <taxon>Prorocentrales</taxon>
        <taxon>Prorocentraceae</taxon>
        <taxon>Prorocentrum</taxon>
    </lineage>
</organism>
<feature type="region of interest" description="Disordered" evidence="1">
    <location>
        <begin position="197"/>
        <end position="250"/>
    </location>
</feature>
<evidence type="ECO:0000313" key="3">
    <source>
        <dbReference type="Proteomes" id="UP001189429"/>
    </source>
</evidence>
<accession>A0ABN9Q3E7</accession>
<comment type="caution">
    <text evidence="2">The sequence shown here is derived from an EMBL/GenBank/DDBJ whole genome shotgun (WGS) entry which is preliminary data.</text>
</comment>
<proteinExistence type="predicted"/>